<reference evidence="3" key="1">
    <citation type="submission" date="2017-09" db="EMBL/GenBank/DDBJ databases">
        <title>Depth-based differentiation of microbial function through sediment-hosted aquifers and enrichment of novel symbionts in the deep terrestrial subsurface.</title>
        <authorList>
            <person name="Probst A.J."/>
            <person name="Ladd B."/>
            <person name="Jarett J.K."/>
            <person name="Geller-Mcgrath D.E."/>
            <person name="Sieber C.M.K."/>
            <person name="Emerson J.B."/>
            <person name="Anantharaman K."/>
            <person name="Thomas B.C."/>
            <person name="Malmstrom R."/>
            <person name="Stieglmeier M."/>
            <person name="Klingl A."/>
            <person name="Woyke T."/>
            <person name="Ryan C.M."/>
            <person name="Banfield J.F."/>
        </authorList>
    </citation>
    <scope>NUCLEOTIDE SEQUENCE [LARGE SCALE GENOMIC DNA]</scope>
</reference>
<sequence>MATIDELRKTRLKKLEAIKKAGILVYPEKTKRTHKIAEVLKDFSALARTKKEIVLVGRIKSLREHGGSTFLDIEDGTGKIQAYFKKDGIGERGYKFFLAYF</sequence>
<accession>A0A2M7Z580</accession>
<dbReference type="SUPFAM" id="SSF50249">
    <property type="entry name" value="Nucleic acid-binding proteins"/>
    <property type="match status" value="1"/>
</dbReference>
<dbReference type="EMBL" id="PFVR01000039">
    <property type="protein sequence ID" value="PJA84464.1"/>
    <property type="molecule type" value="Genomic_DNA"/>
</dbReference>
<evidence type="ECO:0000313" key="3">
    <source>
        <dbReference type="Proteomes" id="UP000231034"/>
    </source>
</evidence>
<protein>
    <submittedName>
        <fullName evidence="2">Lysine--tRNA ligase</fullName>
    </submittedName>
</protein>
<dbReference type="GO" id="GO:0016874">
    <property type="term" value="F:ligase activity"/>
    <property type="evidence" value="ECO:0007669"/>
    <property type="project" value="UniProtKB-KW"/>
</dbReference>
<comment type="caution">
    <text evidence="2">The sequence shown here is derived from an EMBL/GenBank/DDBJ whole genome shotgun (WGS) entry which is preliminary data.</text>
</comment>
<evidence type="ECO:0000313" key="2">
    <source>
        <dbReference type="EMBL" id="PJA84464.1"/>
    </source>
</evidence>
<feature type="non-terminal residue" evidence="2">
    <location>
        <position position="101"/>
    </location>
</feature>
<dbReference type="InterPro" id="IPR004365">
    <property type="entry name" value="NA-bd_OB_tRNA"/>
</dbReference>
<dbReference type="Pfam" id="PF01336">
    <property type="entry name" value="tRNA_anti-codon"/>
    <property type="match status" value="1"/>
</dbReference>
<gene>
    <name evidence="2" type="ORF">CO145_01225</name>
</gene>
<keyword evidence="2" id="KW-0436">Ligase</keyword>
<evidence type="ECO:0000259" key="1">
    <source>
        <dbReference type="Pfam" id="PF01336"/>
    </source>
</evidence>
<dbReference type="InterPro" id="IPR012340">
    <property type="entry name" value="NA-bd_OB-fold"/>
</dbReference>
<feature type="domain" description="OB" evidence="1">
    <location>
        <begin position="54"/>
        <end position="91"/>
    </location>
</feature>
<organism evidence="2 3">
    <name type="scientific">Candidatus Nealsonbacteria bacterium CG_4_9_14_3_um_filter_37_13</name>
    <dbReference type="NCBI Taxonomy" id="1974695"/>
    <lineage>
        <taxon>Bacteria</taxon>
        <taxon>Candidatus Nealsoniibacteriota</taxon>
    </lineage>
</organism>
<dbReference type="GO" id="GO:0003676">
    <property type="term" value="F:nucleic acid binding"/>
    <property type="evidence" value="ECO:0007669"/>
    <property type="project" value="InterPro"/>
</dbReference>
<dbReference type="Gene3D" id="2.40.50.140">
    <property type="entry name" value="Nucleic acid-binding proteins"/>
    <property type="match status" value="1"/>
</dbReference>
<proteinExistence type="predicted"/>
<dbReference type="Proteomes" id="UP000231034">
    <property type="component" value="Unassembled WGS sequence"/>
</dbReference>
<name>A0A2M7Z580_9BACT</name>
<dbReference type="AlphaFoldDB" id="A0A2M7Z580"/>